<dbReference type="EMBL" id="CP003372">
    <property type="protein sequence ID" value="AGB33064.1"/>
    <property type="molecule type" value="Genomic_DNA"/>
</dbReference>
<dbReference type="STRING" id="797303.Natpe_3276"/>
<name>L0JP85_NATP1</name>
<reference evidence="2" key="1">
    <citation type="submission" date="2012-02" db="EMBL/GenBank/DDBJ databases">
        <title>Complete sequence of chromosome of Natrinema pellirubrum DSM 15624.</title>
        <authorList>
            <person name="Lucas S."/>
            <person name="Han J."/>
            <person name="Lapidus A."/>
            <person name="Cheng J.-F."/>
            <person name="Goodwin L."/>
            <person name="Pitluck S."/>
            <person name="Peters L."/>
            <person name="Teshima H."/>
            <person name="Detter J.C."/>
            <person name="Han C."/>
            <person name="Tapia R."/>
            <person name="Land M."/>
            <person name="Hauser L."/>
            <person name="Kyrpides N."/>
            <person name="Ivanova N."/>
            <person name="Pagani I."/>
            <person name="Sproer C."/>
            <person name="Anderson I."/>
            <person name="Woyke T."/>
        </authorList>
    </citation>
    <scope>NUCLEOTIDE SEQUENCE [LARGE SCALE GENOMIC DNA]</scope>
    <source>
        <strain evidence="2">DSM 15624 / JCM 10476 / NCIMB 786</strain>
    </source>
</reference>
<sequence>MRKRRTVLRTCASGLTLGIAAVGSGAAQSNDECDECSVEVVSETEQQKIVDVSIDETYRYRIDKKSTSVHLIEANPRTNVGTQQVDTDLEILQETDPWGDTLGEYSFPNVTKYEVGVAAVAGEDIGQAAGGAIGGVICAALPGAGWGAAGVCGAIGSVIIDFDTAGDEFTVGLWDEASDGPVGTPQIRIGTAAGHEYSHEDLEEAESVPGYLALADPSP</sequence>
<protein>
    <submittedName>
        <fullName evidence="1">Uncharacterized protein</fullName>
    </submittedName>
</protein>
<evidence type="ECO:0000313" key="1">
    <source>
        <dbReference type="EMBL" id="AGB33064.1"/>
    </source>
</evidence>
<proteinExistence type="predicted"/>
<dbReference type="Proteomes" id="UP000010843">
    <property type="component" value="Chromosome"/>
</dbReference>
<accession>L0JP85</accession>
<dbReference type="HOGENOM" id="CLU_1259128_0_0_2"/>
<gene>
    <name evidence="1" type="ordered locus">Natpe_3276</name>
</gene>
<dbReference type="eggNOG" id="arCOG13161">
    <property type="taxonomic scope" value="Archaea"/>
</dbReference>
<organism evidence="1 2">
    <name type="scientific">Natrinema pellirubrum (strain DSM 15624 / CIP 106293 / JCM 10476 / NCIMB 786 / 157)</name>
    <dbReference type="NCBI Taxonomy" id="797303"/>
    <lineage>
        <taxon>Archaea</taxon>
        <taxon>Methanobacteriati</taxon>
        <taxon>Methanobacteriota</taxon>
        <taxon>Stenosarchaea group</taxon>
        <taxon>Halobacteria</taxon>
        <taxon>Halobacteriales</taxon>
        <taxon>Natrialbaceae</taxon>
        <taxon>Natrinema</taxon>
    </lineage>
</organism>
<evidence type="ECO:0000313" key="2">
    <source>
        <dbReference type="Proteomes" id="UP000010843"/>
    </source>
</evidence>
<dbReference type="KEGG" id="npe:Natpe_3276"/>
<dbReference type="AlphaFoldDB" id="L0JP85"/>